<feature type="repeat" description="WD" evidence="5">
    <location>
        <begin position="1236"/>
        <end position="1277"/>
    </location>
</feature>
<evidence type="ECO:0000256" key="9">
    <source>
        <dbReference type="SAM" id="Phobius"/>
    </source>
</evidence>
<reference evidence="11 12" key="1">
    <citation type="submission" date="2019-02" db="EMBL/GenBank/DDBJ databases">
        <title>Deep-cultivation of Planctomycetes and their phenomic and genomic characterization uncovers novel biology.</title>
        <authorList>
            <person name="Wiegand S."/>
            <person name="Jogler M."/>
            <person name="Boedeker C."/>
            <person name="Pinto D."/>
            <person name="Vollmers J."/>
            <person name="Rivas-Marin E."/>
            <person name="Kohn T."/>
            <person name="Peeters S.H."/>
            <person name="Heuer A."/>
            <person name="Rast P."/>
            <person name="Oberbeckmann S."/>
            <person name="Bunk B."/>
            <person name="Jeske O."/>
            <person name="Meyerdierks A."/>
            <person name="Storesund J.E."/>
            <person name="Kallscheuer N."/>
            <person name="Luecker S."/>
            <person name="Lage O.M."/>
            <person name="Pohl T."/>
            <person name="Merkel B.J."/>
            <person name="Hornburger P."/>
            <person name="Mueller R.-W."/>
            <person name="Bruemmer F."/>
            <person name="Labrenz M."/>
            <person name="Spormann A.M."/>
            <person name="Op den Camp H."/>
            <person name="Overmann J."/>
            <person name="Amann R."/>
            <person name="Jetten M.S.M."/>
            <person name="Mascher T."/>
            <person name="Medema M.H."/>
            <person name="Devos D.P."/>
            <person name="Kaster A.-K."/>
            <person name="Ovreas L."/>
            <person name="Rohde M."/>
            <person name="Galperin M.Y."/>
            <person name="Jogler C."/>
        </authorList>
    </citation>
    <scope>NUCLEOTIDE SEQUENCE [LARGE SCALE GENOMIC DNA]</scope>
    <source>
        <strain evidence="11 12">HG66A1</strain>
    </source>
</reference>
<feature type="repeat" description="WD" evidence="5">
    <location>
        <begin position="1278"/>
        <end position="1319"/>
    </location>
</feature>
<feature type="repeat" description="WD" evidence="5">
    <location>
        <begin position="877"/>
        <end position="918"/>
    </location>
</feature>
<feature type="transmembrane region" description="Helical" evidence="9">
    <location>
        <begin position="617"/>
        <end position="636"/>
    </location>
</feature>
<dbReference type="InterPro" id="IPR020472">
    <property type="entry name" value="WD40_PAC1"/>
</dbReference>
<dbReference type="Gene3D" id="3.30.200.20">
    <property type="entry name" value="Phosphorylase Kinase, domain 1"/>
    <property type="match status" value="1"/>
</dbReference>
<feature type="repeat" description="WD" evidence="5">
    <location>
        <begin position="1194"/>
        <end position="1235"/>
    </location>
</feature>
<evidence type="ECO:0000256" key="4">
    <source>
        <dbReference type="ARBA" id="ARBA00022840"/>
    </source>
</evidence>
<feature type="repeat" description="WD" evidence="5">
    <location>
        <begin position="1543"/>
        <end position="1584"/>
    </location>
</feature>
<keyword evidence="11" id="KW-0808">Transferase</keyword>
<dbReference type="Pfam" id="PF00400">
    <property type="entry name" value="WD40"/>
    <property type="match status" value="19"/>
</dbReference>
<protein>
    <submittedName>
        <fullName evidence="11">Serine/threonine-protein kinase PknD</fullName>
        <ecNumber evidence="11">2.7.11.1</ecNumber>
    </submittedName>
</protein>
<feature type="repeat" description="WD" evidence="5">
    <location>
        <begin position="1668"/>
        <end position="1699"/>
    </location>
</feature>
<feature type="repeat" description="WD" evidence="5">
    <location>
        <begin position="1465"/>
        <end position="1499"/>
    </location>
</feature>
<evidence type="ECO:0000256" key="8">
    <source>
        <dbReference type="SAM" id="MobiDB-lite"/>
    </source>
</evidence>
<dbReference type="InterPro" id="IPR011044">
    <property type="entry name" value="Quino_amine_DH_bsu"/>
</dbReference>
<keyword evidence="4 6" id="KW-0067">ATP-binding</keyword>
<dbReference type="PROSITE" id="PS00107">
    <property type="entry name" value="PROTEIN_KINASE_ATP"/>
    <property type="match status" value="1"/>
</dbReference>
<feature type="repeat" description="WD" evidence="5">
    <location>
        <begin position="1021"/>
        <end position="1062"/>
    </location>
</feature>
<sequence>MNEFPDKEEQNEASADDDQSLRNDQTLPDSISDSDEAGSDIDQTIISDQWDSEALADEARDTSDATMSDDQFQTMEESDSENDTYEDLAGNDQTMVDTGVSDEINATIVDPDLNDLDRTITEEEHESWAGMQTVSENPNDQPEHGNDQTLIIDEPLDQSDIGATLVEDGSSPADIDATIVSDDVPPELVATMNDAWGPGMATIPEGPEMTIKAREVPLEELTNQTSLVIKKRDFSDKIKSEYLENAEYELLEVLGQGGMGVVYTARQTSIDRQVAVKMLKGKTAKNKDQRHKFLAEAVVTGELDHPNIVPIYDVGSNNSGALFYSMKKVEGRPWLKTIRKNSLGENLNILMKVADAVAFAHSRSVVHRDLKPENVMLGEFGEVLVMDWGLAQSTSGFRKSESIITTSSMGGTPAYMAPEMATGPVDKISPLSDIYLLGAILYEILTGRPPHTGKTAMKCLMAAAKNEIVPTEKTGELVDIAMKAMALRQEDRYQSVQELQQAILQYQSHSESISLATRAEEDLKQAIDTENYEMFSRALFGFQEAVSLWPENKTAREGVEKTTLCYANTAYAKGDYDLALSLLKEEESGHADLIDSIREAQTERDARQQRLKTAKRVFVGMLATVLVIVTGAFFWIRAEAENARKAEKVAAEERDNAVKAKEKETIALTQAIESEKVAIAQKVEADKAREKEEIAREQAVKNREVAIKERDRANVERIKAEQAKEKEEYEAYIARIGLAAAKIDENAFESATELLKGCPERLRNWEWGRLMHLCSQSSRTYDAKAPVDSLALSQDNTQYVTGSRDGFARLWDRATGQILATFDHKNHPVLAAAISPDGKILATGSEDPNGYIKLWDLETHLPIARKFEDPSQSAPFDRGHTEGILSISFSKDGERLLTSSYDKTARLWDVDSGQQIRRFWGHNWWVWDANFSTDERRIVTASQDGTAVIWSVETGEKGAPFTGHQGPIYSAHFSPDPQSTHVVTSGYDRRVLLWKPEEIVPFDFSKIVSGQKVNTPPYLAFEGHQDSVQSAEFSQDGSMIISASHDNTVKLWDVETVKAIKTFRGHDSWVQVATLLNDGKWILSASHDAHTKLWNIAGYAEIRTLKGRVLEKHVDAVLDVSFSKDGKHLVTASRDKTAISWDVATGTPEKEFTEGHAFLASSAVFLPDRKRLATAAVDNSVRIWDIQTGTEHKRFEHTGRSAAIDVSADSRLLLTGSDTKTVRIWNIETGKLIRELRGHKSEVSAVAFSDDMRYCASGDARGRCMLWEVASGKLLHRLEAHTRRINGLAFLPDGKTLLSASGDNTVGNWDITTGEENQQKILKHPDAIMSMDVFDNGTKAVTSCADGLVRIWNLSTPEVAQTIHPANGLINSVSVSHDNKRLLTANVQQRVIQVWALDTGKELQIPGNNGHLQPFLDFKSRGGMLWTAVFSPYHDSILTVGGRDARLWNGVTAQQLMAFHPHGVVASASFSPDGKWLVTGSWDNSAKIWSTETGQAEKKLEQKHTGYVNTVRYSPQGNRIVTASDDGTSKIWDAQSGEMLLSLDQPDTHVKSAVFSPDGKKVVTASDDKTLVMWDAQTGKKLSIFKGHDWPVLEVAFSHDGTRLISGSEDNTAIIWDIATKEKKVLAGHTASVESVVFSPDDTRAFTASDDGTAKLWDTKSGKEILTLSSHSQGVTSVDFSPDGRFVATGSQDGQAILWLTVDWKDKAVARVVSRDP</sequence>
<dbReference type="CDD" id="cd00200">
    <property type="entry name" value="WD40"/>
    <property type="match status" value="3"/>
</dbReference>
<feature type="compositionally biased region" description="Acidic residues" evidence="8">
    <location>
        <begin position="76"/>
        <end position="86"/>
    </location>
</feature>
<evidence type="ECO:0000256" key="7">
    <source>
        <dbReference type="SAM" id="Coils"/>
    </source>
</evidence>
<dbReference type="InterPro" id="IPR001680">
    <property type="entry name" value="WD40_rpt"/>
</dbReference>
<keyword evidence="1 5" id="KW-0853">WD repeat</keyword>
<keyword evidence="3 6" id="KW-0547">Nucleotide-binding</keyword>
<evidence type="ECO:0000313" key="12">
    <source>
        <dbReference type="Proteomes" id="UP000320421"/>
    </source>
</evidence>
<dbReference type="SMART" id="SM00220">
    <property type="entry name" value="S_TKc"/>
    <property type="match status" value="1"/>
</dbReference>
<evidence type="ECO:0000256" key="5">
    <source>
        <dbReference type="PROSITE-ProRule" id="PRU00221"/>
    </source>
</evidence>
<dbReference type="PRINTS" id="PR00320">
    <property type="entry name" value="GPROTEINBRPT"/>
</dbReference>
<evidence type="ECO:0000259" key="10">
    <source>
        <dbReference type="PROSITE" id="PS50011"/>
    </source>
</evidence>
<feature type="repeat" description="WD" evidence="5">
    <location>
        <begin position="961"/>
        <end position="995"/>
    </location>
</feature>
<feature type="region of interest" description="Disordered" evidence="8">
    <location>
        <begin position="1"/>
        <end position="95"/>
    </location>
</feature>
<feature type="repeat" description="WD" evidence="5">
    <location>
        <begin position="1501"/>
        <end position="1542"/>
    </location>
</feature>
<keyword evidence="9" id="KW-0812">Transmembrane</keyword>
<dbReference type="PANTHER" id="PTHR19879">
    <property type="entry name" value="TRANSCRIPTION INITIATION FACTOR TFIID"/>
    <property type="match status" value="1"/>
</dbReference>
<name>A0A517PPM4_9PLAN</name>
<feature type="repeat" description="WD" evidence="5">
    <location>
        <begin position="1063"/>
        <end position="1104"/>
    </location>
</feature>
<proteinExistence type="predicted"/>
<feature type="repeat" description="WD" evidence="5">
    <location>
        <begin position="780"/>
        <end position="821"/>
    </location>
</feature>
<dbReference type="SUPFAM" id="SSF50969">
    <property type="entry name" value="YVTN repeat-like/Quinoprotein amine dehydrogenase"/>
    <property type="match status" value="1"/>
</dbReference>
<feature type="compositionally biased region" description="Basic and acidic residues" evidence="8">
    <location>
        <begin position="1"/>
        <end position="10"/>
    </location>
</feature>
<dbReference type="SMART" id="SM00320">
    <property type="entry name" value="WD40"/>
    <property type="match status" value="21"/>
</dbReference>
<dbReference type="SUPFAM" id="SSF50998">
    <property type="entry name" value="Quinoprotein alcohol dehydrogenase-like"/>
    <property type="match status" value="1"/>
</dbReference>
<feature type="coiled-coil region" evidence="7">
    <location>
        <begin position="597"/>
        <end position="735"/>
    </location>
</feature>
<dbReference type="SUPFAM" id="SSF56112">
    <property type="entry name" value="Protein kinase-like (PK-like)"/>
    <property type="match status" value="1"/>
</dbReference>
<keyword evidence="9" id="KW-1133">Transmembrane helix</keyword>
<evidence type="ECO:0000256" key="2">
    <source>
        <dbReference type="ARBA" id="ARBA00022737"/>
    </source>
</evidence>
<feature type="compositionally biased region" description="Polar residues" evidence="8">
    <location>
        <begin position="64"/>
        <end position="75"/>
    </location>
</feature>
<feature type="repeat" description="WD" evidence="5">
    <location>
        <begin position="919"/>
        <end position="960"/>
    </location>
</feature>
<dbReference type="EC" id="2.7.11.1" evidence="11"/>
<dbReference type="InterPro" id="IPR019775">
    <property type="entry name" value="WD40_repeat_CS"/>
</dbReference>
<keyword evidence="7" id="KW-0175">Coiled coil</keyword>
<keyword evidence="2" id="KW-0677">Repeat</keyword>
<gene>
    <name evidence="11" type="primary">pknD_3</name>
    <name evidence="11" type="ORF">HG66A1_31070</name>
</gene>
<dbReference type="Pfam" id="PF00069">
    <property type="entry name" value="Pkinase"/>
    <property type="match status" value="1"/>
</dbReference>
<accession>A0A517PPM4</accession>
<dbReference type="PROSITE" id="PS00678">
    <property type="entry name" value="WD_REPEATS_1"/>
    <property type="match status" value="10"/>
</dbReference>
<dbReference type="Proteomes" id="UP000320421">
    <property type="component" value="Chromosome"/>
</dbReference>
<organism evidence="11 12">
    <name type="scientific">Gimesia chilikensis</name>
    <dbReference type="NCBI Taxonomy" id="2605989"/>
    <lineage>
        <taxon>Bacteria</taxon>
        <taxon>Pseudomonadati</taxon>
        <taxon>Planctomycetota</taxon>
        <taxon>Planctomycetia</taxon>
        <taxon>Planctomycetales</taxon>
        <taxon>Planctomycetaceae</taxon>
        <taxon>Gimesia</taxon>
    </lineage>
</organism>
<dbReference type="InterPro" id="IPR017441">
    <property type="entry name" value="Protein_kinase_ATP_BS"/>
</dbReference>
<dbReference type="RefSeq" id="WP_145185437.1">
    <property type="nucleotide sequence ID" value="NZ_CP036266.1"/>
</dbReference>
<evidence type="ECO:0000256" key="3">
    <source>
        <dbReference type="ARBA" id="ARBA00022741"/>
    </source>
</evidence>
<dbReference type="Gene3D" id="1.10.510.10">
    <property type="entry name" value="Transferase(Phosphotransferase) domain 1"/>
    <property type="match status" value="1"/>
</dbReference>
<dbReference type="PROSITE" id="PS50011">
    <property type="entry name" value="PROTEIN_KINASE_DOM"/>
    <property type="match status" value="1"/>
</dbReference>
<dbReference type="OrthoDB" id="9765809at2"/>
<feature type="domain" description="Protein kinase" evidence="10">
    <location>
        <begin position="248"/>
        <end position="504"/>
    </location>
</feature>
<dbReference type="InterPro" id="IPR000719">
    <property type="entry name" value="Prot_kinase_dom"/>
</dbReference>
<keyword evidence="9" id="KW-0472">Membrane</keyword>
<dbReference type="PROSITE" id="PS50294">
    <property type="entry name" value="WD_REPEATS_REGION"/>
    <property type="match status" value="17"/>
</dbReference>
<dbReference type="CDD" id="cd14014">
    <property type="entry name" value="STKc_PknB_like"/>
    <property type="match status" value="1"/>
</dbReference>
<feature type="region of interest" description="Disordered" evidence="8">
    <location>
        <begin position="125"/>
        <end position="146"/>
    </location>
</feature>
<dbReference type="InterPro" id="IPR011009">
    <property type="entry name" value="Kinase-like_dom_sf"/>
</dbReference>
<dbReference type="InterPro" id="IPR015943">
    <property type="entry name" value="WD40/YVTN_repeat-like_dom_sf"/>
</dbReference>
<feature type="repeat" description="WD" evidence="5">
    <location>
        <begin position="1585"/>
        <end position="1626"/>
    </location>
</feature>
<dbReference type="PROSITE" id="PS50082">
    <property type="entry name" value="WD_REPEATS_2"/>
    <property type="match status" value="18"/>
</dbReference>
<dbReference type="PANTHER" id="PTHR19879:SF9">
    <property type="entry name" value="TRANSCRIPTION INITIATION FACTOR TFIID SUBUNIT 5"/>
    <property type="match status" value="1"/>
</dbReference>
<evidence type="ECO:0000256" key="6">
    <source>
        <dbReference type="PROSITE-ProRule" id="PRU10141"/>
    </source>
</evidence>
<dbReference type="GO" id="GO:0005524">
    <property type="term" value="F:ATP binding"/>
    <property type="evidence" value="ECO:0007669"/>
    <property type="project" value="UniProtKB-UniRule"/>
</dbReference>
<dbReference type="GO" id="GO:0004674">
    <property type="term" value="F:protein serine/threonine kinase activity"/>
    <property type="evidence" value="ECO:0007669"/>
    <property type="project" value="UniProtKB-EC"/>
</dbReference>
<dbReference type="PROSITE" id="PS00108">
    <property type="entry name" value="PROTEIN_KINASE_ST"/>
    <property type="match status" value="1"/>
</dbReference>
<feature type="repeat" description="WD" evidence="5">
    <location>
        <begin position="1110"/>
        <end position="1151"/>
    </location>
</feature>
<evidence type="ECO:0000256" key="1">
    <source>
        <dbReference type="ARBA" id="ARBA00022574"/>
    </source>
</evidence>
<feature type="repeat" description="WD" evidence="5">
    <location>
        <begin position="1153"/>
        <end position="1194"/>
    </location>
</feature>
<dbReference type="SUPFAM" id="SSF50978">
    <property type="entry name" value="WD40 repeat-like"/>
    <property type="match status" value="2"/>
</dbReference>
<keyword evidence="12" id="KW-1185">Reference proteome</keyword>
<feature type="binding site" evidence="6">
    <location>
        <position position="277"/>
    </location>
    <ligand>
        <name>ATP</name>
        <dbReference type="ChEBI" id="CHEBI:30616"/>
    </ligand>
</feature>
<feature type="repeat" description="WD" evidence="5">
    <location>
        <begin position="1626"/>
        <end position="1667"/>
    </location>
</feature>
<dbReference type="InterPro" id="IPR008271">
    <property type="entry name" value="Ser/Thr_kinase_AS"/>
</dbReference>
<dbReference type="InterPro" id="IPR011047">
    <property type="entry name" value="Quinoprotein_ADH-like_sf"/>
</dbReference>
<dbReference type="InterPro" id="IPR036322">
    <property type="entry name" value="WD40_repeat_dom_sf"/>
</dbReference>
<feature type="repeat" description="WD" evidence="5">
    <location>
        <begin position="1321"/>
        <end position="1362"/>
    </location>
</feature>
<evidence type="ECO:0000313" key="11">
    <source>
        <dbReference type="EMBL" id="QDT21308.1"/>
    </source>
</evidence>
<dbReference type="EMBL" id="CP036266">
    <property type="protein sequence ID" value="QDT21308.1"/>
    <property type="molecule type" value="Genomic_DNA"/>
</dbReference>
<dbReference type="Gene3D" id="2.130.10.10">
    <property type="entry name" value="YVTN repeat-like/Quinoprotein amine dehydrogenase"/>
    <property type="match status" value="7"/>
</dbReference>
<feature type="compositionally biased region" description="Polar residues" evidence="8">
    <location>
        <begin position="130"/>
        <end position="140"/>
    </location>
</feature>
<feature type="compositionally biased region" description="Polar residues" evidence="8">
    <location>
        <begin position="22"/>
        <end position="31"/>
    </location>
</feature>
<keyword evidence="11" id="KW-0418">Kinase</keyword>